<dbReference type="GO" id="GO:0047605">
    <property type="term" value="F:acetolactate decarboxylase activity"/>
    <property type="evidence" value="ECO:0007669"/>
    <property type="project" value="UniProtKB-UniRule"/>
</dbReference>
<keyword evidence="6 9" id="KW-0210">Decarboxylase</keyword>
<dbReference type="GO" id="GO:0045151">
    <property type="term" value="P:acetoin biosynthetic process"/>
    <property type="evidence" value="ECO:0007669"/>
    <property type="project" value="UniProtKB-UniRule"/>
</dbReference>
<evidence type="ECO:0000256" key="7">
    <source>
        <dbReference type="ARBA" id="ARBA00023061"/>
    </source>
</evidence>
<dbReference type="Gene3D" id="3.30.1330.80">
    <property type="entry name" value="Hypothetical protein, similar to alpha- acetolactate decarboxylase, domain 2"/>
    <property type="match status" value="2"/>
</dbReference>
<organism evidence="10 11">
    <name type="scientific">Herbidospora galbida</name>
    <dbReference type="NCBI Taxonomy" id="2575442"/>
    <lineage>
        <taxon>Bacteria</taxon>
        <taxon>Bacillati</taxon>
        <taxon>Actinomycetota</taxon>
        <taxon>Actinomycetes</taxon>
        <taxon>Streptosporangiales</taxon>
        <taxon>Streptosporangiaceae</taxon>
        <taxon>Herbidospora</taxon>
    </lineage>
</organism>
<accession>A0A4V5V011</accession>
<dbReference type="RefSeq" id="WP_137249767.1">
    <property type="nucleotide sequence ID" value="NZ_SZQA01000029.1"/>
</dbReference>
<evidence type="ECO:0000313" key="11">
    <source>
        <dbReference type="Proteomes" id="UP000308705"/>
    </source>
</evidence>
<dbReference type="EC" id="4.1.1.5" evidence="4 9"/>
<comment type="catalytic activity">
    <reaction evidence="1 9">
        <text>(2S)-2-acetolactate + H(+) = (R)-acetoin + CO2</text>
        <dbReference type="Rhea" id="RHEA:21580"/>
        <dbReference type="ChEBI" id="CHEBI:15378"/>
        <dbReference type="ChEBI" id="CHEBI:15686"/>
        <dbReference type="ChEBI" id="CHEBI:16526"/>
        <dbReference type="ChEBI" id="CHEBI:58476"/>
        <dbReference type="EC" id="4.1.1.5"/>
    </reaction>
</comment>
<dbReference type="PANTHER" id="PTHR35524">
    <property type="entry name" value="ALPHA-ACETOLACTATE DECARBOXYLASE"/>
    <property type="match status" value="1"/>
</dbReference>
<comment type="similarity">
    <text evidence="3 9">Belongs to the alpha-acetolactate decarboxylase family.</text>
</comment>
<protein>
    <recommendedName>
        <fullName evidence="5 9">Alpha-acetolactate decarboxylase</fullName>
        <ecNumber evidence="4 9">4.1.1.5</ecNumber>
    </recommendedName>
</protein>
<dbReference type="OrthoDB" id="8612680at2"/>
<keyword evidence="7 9" id="KW-0005">Acetoin biosynthesis</keyword>
<sequence length="265" mass="28525">MGASKATHQGFHGWVRNLLAHAGGSGDARRSREIYQTSTMSALLEGVYEGDVTIGELLRHGDFGLGTFNRLDGEMLILDGVCHHLRADGSAHVAGDDEKTPFAVVTRFRADTTIPVTSAGDHAAVTSLIDASAGSANMIYAIRVTGTFGEVRTRTVMEQSPPFPPLTEATKGQRETTFTDVTGTLAGYRTPDFEQGISVAGYHLHFLDESGRRGGHALDFRLERGTIELSARSEIHLSLPRTRQFLDANLTSGDLAAQIRQTEGG</sequence>
<evidence type="ECO:0000256" key="3">
    <source>
        <dbReference type="ARBA" id="ARBA00007106"/>
    </source>
</evidence>
<dbReference type="PIRSF" id="PIRSF001332">
    <property type="entry name" value="Acetolac_decarb"/>
    <property type="match status" value="1"/>
</dbReference>
<evidence type="ECO:0000256" key="5">
    <source>
        <dbReference type="ARBA" id="ARBA00020164"/>
    </source>
</evidence>
<comment type="pathway">
    <text evidence="2 9">Polyol metabolism; (R,R)-butane-2,3-diol biosynthesis; (R,R)-butane-2,3-diol from pyruvate: step 2/3.</text>
</comment>
<evidence type="ECO:0000256" key="2">
    <source>
        <dbReference type="ARBA" id="ARBA00005170"/>
    </source>
</evidence>
<dbReference type="InterPro" id="IPR005128">
    <property type="entry name" value="Acetolactate_a_deCO2ase"/>
</dbReference>
<evidence type="ECO:0000256" key="8">
    <source>
        <dbReference type="ARBA" id="ARBA00023239"/>
    </source>
</evidence>
<dbReference type="PANTHER" id="PTHR35524:SF1">
    <property type="entry name" value="ALPHA-ACETOLACTATE DECARBOXYLASE"/>
    <property type="match status" value="1"/>
</dbReference>
<gene>
    <name evidence="10" type="primary">budA</name>
    <name evidence="10" type="ORF">FDA94_26370</name>
</gene>
<evidence type="ECO:0000256" key="6">
    <source>
        <dbReference type="ARBA" id="ARBA00022793"/>
    </source>
</evidence>
<evidence type="ECO:0000256" key="1">
    <source>
        <dbReference type="ARBA" id="ARBA00001784"/>
    </source>
</evidence>
<keyword evidence="11" id="KW-1185">Reference proteome</keyword>
<evidence type="ECO:0000256" key="4">
    <source>
        <dbReference type="ARBA" id="ARBA00013204"/>
    </source>
</evidence>
<dbReference type="Pfam" id="PF03306">
    <property type="entry name" value="AAL_decarboxy"/>
    <property type="match status" value="1"/>
</dbReference>
<dbReference type="AlphaFoldDB" id="A0A4V5V011"/>
<dbReference type="EMBL" id="SZQA01000029">
    <property type="protein sequence ID" value="TKK85203.1"/>
    <property type="molecule type" value="Genomic_DNA"/>
</dbReference>
<dbReference type="Proteomes" id="UP000308705">
    <property type="component" value="Unassembled WGS sequence"/>
</dbReference>
<dbReference type="CDD" id="cd17299">
    <property type="entry name" value="acetolactate_decarboxylase"/>
    <property type="match status" value="1"/>
</dbReference>
<proteinExistence type="inferred from homology"/>
<name>A0A4V5V011_9ACTN</name>
<dbReference type="SUPFAM" id="SSF117856">
    <property type="entry name" value="AF0104/ALDC/Ptd012-like"/>
    <property type="match status" value="1"/>
</dbReference>
<evidence type="ECO:0000313" key="10">
    <source>
        <dbReference type="EMBL" id="TKK85203.1"/>
    </source>
</evidence>
<reference evidence="10 11" key="1">
    <citation type="submission" date="2019-04" db="EMBL/GenBank/DDBJ databases">
        <title>Herbidospora sp. NEAU-GS14.nov., a novel actinomycete isolated from soil.</title>
        <authorList>
            <person name="Han L."/>
        </authorList>
    </citation>
    <scope>NUCLEOTIDE SEQUENCE [LARGE SCALE GENOMIC DNA]</scope>
    <source>
        <strain evidence="10 11">NEAU-GS14</strain>
    </source>
</reference>
<evidence type="ECO:0000256" key="9">
    <source>
        <dbReference type="PIRNR" id="PIRNR001332"/>
    </source>
</evidence>
<keyword evidence="8 9" id="KW-0456">Lyase</keyword>
<dbReference type="UniPathway" id="UPA00626">
    <property type="reaction ID" value="UER00678"/>
</dbReference>
<dbReference type="NCBIfam" id="TIGR01252">
    <property type="entry name" value="acetolac_decarb"/>
    <property type="match status" value="1"/>
</dbReference>
<comment type="caution">
    <text evidence="10">The sequence shown here is derived from an EMBL/GenBank/DDBJ whole genome shotgun (WGS) entry which is preliminary data.</text>
</comment>